<evidence type="ECO:0000313" key="8">
    <source>
        <dbReference type="Proteomes" id="UP000772618"/>
    </source>
</evidence>
<dbReference type="InterPro" id="IPR013249">
    <property type="entry name" value="RNA_pol_sigma70_r4_t2"/>
</dbReference>
<evidence type="ECO:0000259" key="6">
    <source>
        <dbReference type="Pfam" id="PF08281"/>
    </source>
</evidence>
<comment type="similarity">
    <text evidence="1">Belongs to the sigma-70 factor family. ECF subfamily.</text>
</comment>
<dbReference type="InterPro" id="IPR007627">
    <property type="entry name" value="RNA_pol_sigma70_r2"/>
</dbReference>
<evidence type="ECO:0000313" key="7">
    <source>
        <dbReference type="EMBL" id="MBT1705798.1"/>
    </source>
</evidence>
<dbReference type="SUPFAM" id="SSF88946">
    <property type="entry name" value="Sigma2 domain of RNA polymerase sigma factors"/>
    <property type="match status" value="1"/>
</dbReference>
<evidence type="ECO:0000256" key="3">
    <source>
        <dbReference type="ARBA" id="ARBA00023082"/>
    </source>
</evidence>
<dbReference type="CDD" id="cd06171">
    <property type="entry name" value="Sigma70_r4"/>
    <property type="match status" value="1"/>
</dbReference>
<dbReference type="Gene3D" id="1.10.10.10">
    <property type="entry name" value="Winged helix-like DNA-binding domain superfamily/Winged helix DNA-binding domain"/>
    <property type="match status" value="1"/>
</dbReference>
<feature type="domain" description="RNA polymerase sigma-70 region 2" evidence="5">
    <location>
        <begin position="52"/>
        <end position="113"/>
    </location>
</feature>
<keyword evidence="8" id="KW-1185">Reference proteome</keyword>
<dbReference type="NCBIfam" id="TIGR02937">
    <property type="entry name" value="sigma70-ECF"/>
    <property type="match status" value="1"/>
</dbReference>
<dbReference type="Pfam" id="PF04542">
    <property type="entry name" value="Sigma70_r2"/>
    <property type="match status" value="1"/>
</dbReference>
<dbReference type="InterPro" id="IPR013324">
    <property type="entry name" value="RNA_pol_sigma_r3/r4-like"/>
</dbReference>
<evidence type="ECO:0000256" key="1">
    <source>
        <dbReference type="ARBA" id="ARBA00010641"/>
    </source>
</evidence>
<organism evidence="7 8">
    <name type="scientific">Chryseosolibacter indicus</name>
    <dbReference type="NCBI Taxonomy" id="2782351"/>
    <lineage>
        <taxon>Bacteria</taxon>
        <taxon>Pseudomonadati</taxon>
        <taxon>Bacteroidota</taxon>
        <taxon>Cytophagia</taxon>
        <taxon>Cytophagales</taxon>
        <taxon>Chryseotaleaceae</taxon>
        <taxon>Chryseosolibacter</taxon>
    </lineage>
</organism>
<dbReference type="InterPro" id="IPR013325">
    <property type="entry name" value="RNA_pol_sigma_r2"/>
</dbReference>
<dbReference type="SUPFAM" id="SSF88659">
    <property type="entry name" value="Sigma3 and sigma4 domains of RNA polymerase sigma factors"/>
    <property type="match status" value="1"/>
</dbReference>
<evidence type="ECO:0000259" key="5">
    <source>
        <dbReference type="Pfam" id="PF04542"/>
    </source>
</evidence>
<dbReference type="Pfam" id="PF08281">
    <property type="entry name" value="Sigma70_r4_2"/>
    <property type="match status" value="1"/>
</dbReference>
<name>A0ABS5VWK1_9BACT</name>
<keyword evidence="2" id="KW-0805">Transcription regulation</keyword>
<gene>
    <name evidence="7" type="ORF">KK060_21080</name>
</gene>
<dbReference type="EMBL" id="JAHESD010000068">
    <property type="protein sequence ID" value="MBT1705798.1"/>
    <property type="molecule type" value="Genomic_DNA"/>
</dbReference>
<sequence>MEPTLKSEEHLQASSLPESPYLYKSGTSQEKIDSDIWKLFKQGDKKALDYVFEKYVRLLYAYGAKITKNTGVVEDSIQDLFVELWHRRESISDVTSIKFYLLKSLRRKIVRNLAGINEIIVDESTLEDYELEVEFSQEFKIIQDQVSLEQRDKLSKALSLLTKRQREAVYLKFYEKVSYEEIAEIMNLGIKSAYNLIGKAIDILRSNIKL</sequence>
<proteinExistence type="inferred from homology"/>
<dbReference type="InterPro" id="IPR036388">
    <property type="entry name" value="WH-like_DNA-bd_sf"/>
</dbReference>
<dbReference type="InterPro" id="IPR039425">
    <property type="entry name" value="RNA_pol_sigma-70-like"/>
</dbReference>
<dbReference type="PANTHER" id="PTHR43133">
    <property type="entry name" value="RNA POLYMERASE ECF-TYPE SIGMA FACTO"/>
    <property type="match status" value="1"/>
</dbReference>
<dbReference type="InterPro" id="IPR014284">
    <property type="entry name" value="RNA_pol_sigma-70_dom"/>
</dbReference>
<protein>
    <submittedName>
        <fullName evidence="7">Sigma-70 family RNA polymerase sigma factor</fullName>
    </submittedName>
</protein>
<keyword evidence="4" id="KW-0804">Transcription</keyword>
<dbReference type="Gene3D" id="1.10.1740.10">
    <property type="match status" value="1"/>
</dbReference>
<evidence type="ECO:0000256" key="2">
    <source>
        <dbReference type="ARBA" id="ARBA00023015"/>
    </source>
</evidence>
<dbReference type="RefSeq" id="WP_254155951.1">
    <property type="nucleotide sequence ID" value="NZ_JAHESD010000068.1"/>
</dbReference>
<feature type="domain" description="RNA polymerase sigma factor 70 region 4 type 2" evidence="6">
    <location>
        <begin position="152"/>
        <end position="200"/>
    </location>
</feature>
<comment type="caution">
    <text evidence="7">The sequence shown here is derived from an EMBL/GenBank/DDBJ whole genome shotgun (WGS) entry which is preliminary data.</text>
</comment>
<dbReference type="PANTHER" id="PTHR43133:SF46">
    <property type="entry name" value="RNA POLYMERASE SIGMA-70 FACTOR ECF SUBFAMILY"/>
    <property type="match status" value="1"/>
</dbReference>
<keyword evidence="3" id="KW-0731">Sigma factor</keyword>
<evidence type="ECO:0000256" key="4">
    <source>
        <dbReference type="ARBA" id="ARBA00023163"/>
    </source>
</evidence>
<dbReference type="Proteomes" id="UP000772618">
    <property type="component" value="Unassembled WGS sequence"/>
</dbReference>
<accession>A0ABS5VWK1</accession>
<reference evidence="7 8" key="1">
    <citation type="submission" date="2021-05" db="EMBL/GenBank/DDBJ databases">
        <title>A Polyphasic approach of four new species of the genus Ohtaekwangia: Ohtaekwangia histidinii sp. nov., Ohtaekwangia cretensis sp. nov., Ohtaekwangia indiensis sp. nov., Ohtaekwangia reichenbachii sp. nov. from diverse environment.</title>
        <authorList>
            <person name="Octaviana S."/>
        </authorList>
    </citation>
    <scope>NUCLEOTIDE SEQUENCE [LARGE SCALE GENOMIC DNA]</scope>
    <source>
        <strain evidence="7 8">PWU20</strain>
    </source>
</reference>